<dbReference type="Gene3D" id="3.15.30.10">
    <property type="entry name" value="putative capsid protein of prophage domain like"/>
    <property type="match status" value="1"/>
</dbReference>
<name>A0AAE3VTV5_9HYPH</name>
<dbReference type="RefSeq" id="WP_306887646.1">
    <property type="nucleotide sequence ID" value="NZ_JAUSUL010000008.1"/>
</dbReference>
<organism evidence="1 2">
    <name type="scientific">Amorphus orientalis</name>
    <dbReference type="NCBI Taxonomy" id="649198"/>
    <lineage>
        <taxon>Bacteria</taxon>
        <taxon>Pseudomonadati</taxon>
        <taxon>Pseudomonadota</taxon>
        <taxon>Alphaproteobacteria</taxon>
        <taxon>Hyphomicrobiales</taxon>
        <taxon>Amorphaceae</taxon>
        <taxon>Amorphus</taxon>
    </lineage>
</organism>
<evidence type="ECO:0000313" key="2">
    <source>
        <dbReference type="Proteomes" id="UP001229244"/>
    </source>
</evidence>
<proteinExistence type="inferred from homology"/>
<dbReference type="HAMAP" id="MF_04133">
    <property type="entry name" value="CAPSID_LAMBDA"/>
    <property type="match status" value="1"/>
</dbReference>
<dbReference type="Pfam" id="PF03864">
    <property type="entry name" value="Phage_cap_E"/>
    <property type="match status" value="1"/>
</dbReference>
<dbReference type="Proteomes" id="UP001229244">
    <property type="component" value="Unassembled WGS sequence"/>
</dbReference>
<gene>
    <name evidence="1" type="ORF">J2S73_004205</name>
</gene>
<reference evidence="1" key="1">
    <citation type="submission" date="2023-07" db="EMBL/GenBank/DDBJ databases">
        <title>Genomic Encyclopedia of Type Strains, Phase IV (KMG-IV): sequencing the most valuable type-strain genomes for metagenomic binning, comparative biology and taxonomic classification.</title>
        <authorList>
            <person name="Goeker M."/>
        </authorList>
    </citation>
    <scope>NUCLEOTIDE SEQUENCE</scope>
    <source>
        <strain evidence="1">DSM 21202</strain>
    </source>
</reference>
<protein>
    <recommendedName>
        <fullName evidence="3">Major capsid protein</fullName>
    </recommendedName>
</protein>
<sequence>MSAPYKVWDTRKSLGVYRDVEPTYSYWRQLFFPYSITSTDEWIDFEKLMKVGRRLAPFVRPLAAGKPLYDDSSGSFRFKPAYVKALDPIDPTAPLVKRPGVDRSMLSQGELTPMQRRELLKMAITAQHIQAIERRWEWMCARAIIDAKVTIEGENYPKTELDFRRDPAHYIVKTPGTYWGDTGVSIFDDLQRMVDTMFNAQFGGFPTRITIGSRVWAVLRQDEEFMKHMDNNYRGPAATIERGLISAEKVVKVGEMTVGGGSGASIGIWLYQDTFEDDNGTEVPFMASTDIVLTATGERIMGHQCFGAIIDPYAEYQALEIFPRNWMETGDPAVEYMLHQSAPLMVPVNTNATLRATVVPAA</sequence>
<keyword evidence="2" id="KW-1185">Reference proteome</keyword>
<evidence type="ECO:0008006" key="3">
    <source>
        <dbReference type="Google" id="ProtNLM"/>
    </source>
</evidence>
<dbReference type="EMBL" id="JAUSUL010000008">
    <property type="protein sequence ID" value="MDQ0317718.1"/>
    <property type="molecule type" value="Genomic_DNA"/>
</dbReference>
<accession>A0AAE3VTV5</accession>
<dbReference type="InterPro" id="IPR005564">
    <property type="entry name" value="Major_capsid_GpE"/>
</dbReference>
<dbReference type="Gene3D" id="3.30.1930.10">
    <property type="entry name" value="capsid protein of prophage domain"/>
    <property type="match status" value="1"/>
</dbReference>
<dbReference type="AlphaFoldDB" id="A0AAE3VTV5"/>
<evidence type="ECO:0000313" key="1">
    <source>
        <dbReference type="EMBL" id="MDQ0317718.1"/>
    </source>
</evidence>
<comment type="caution">
    <text evidence="1">The sequence shown here is derived from an EMBL/GenBank/DDBJ whole genome shotgun (WGS) entry which is preliminary data.</text>
</comment>